<keyword evidence="7" id="KW-0408">Iron</keyword>
<evidence type="ECO:0000259" key="10">
    <source>
        <dbReference type="PROSITE" id="PS51387"/>
    </source>
</evidence>
<dbReference type="InterPro" id="IPR016208">
    <property type="entry name" value="Ald_Oxase/xanthine_DH-like"/>
</dbReference>
<dbReference type="SMR" id="Q9KBF1"/>
<evidence type="ECO:0000256" key="1">
    <source>
        <dbReference type="ARBA" id="ARBA00001924"/>
    </source>
</evidence>
<dbReference type="InterPro" id="IPR008274">
    <property type="entry name" value="AldOxase/xan_DH_MoCoBD1"/>
</dbReference>
<dbReference type="Gene3D" id="3.30.365.10">
    <property type="entry name" value="Aldehyde oxidase/xanthine dehydrogenase, molybdopterin binding domain"/>
    <property type="match status" value="4"/>
</dbReference>
<keyword evidence="2" id="KW-0500">Molybdenum</keyword>
<dbReference type="Gene3D" id="3.30.43.10">
    <property type="entry name" value="Uridine Diphospho-n-acetylenolpyruvylglucosamine Reductase, domain 2"/>
    <property type="match status" value="1"/>
</dbReference>
<dbReference type="GO" id="GO:0005506">
    <property type="term" value="F:iron ion binding"/>
    <property type="evidence" value="ECO:0007669"/>
    <property type="project" value="InterPro"/>
</dbReference>
<organism evidence="11 12">
    <name type="scientific">Halalkalibacterium halodurans (strain ATCC BAA-125 / DSM 18197 / FERM 7344 / JCM 9153 / C-125)</name>
    <name type="common">Bacillus halodurans</name>
    <dbReference type="NCBI Taxonomy" id="272558"/>
    <lineage>
        <taxon>Bacteria</taxon>
        <taxon>Bacillati</taxon>
        <taxon>Bacillota</taxon>
        <taxon>Bacilli</taxon>
        <taxon>Bacillales</taxon>
        <taxon>Bacillaceae</taxon>
        <taxon>Halalkalibacterium (ex Joshi et al. 2022)</taxon>
    </lineage>
</organism>
<accession>Q9KBF1</accession>
<dbReference type="Gene3D" id="3.90.1170.50">
    <property type="entry name" value="Aldehyde oxidase/xanthine dehydrogenase, a/b hammerhead"/>
    <property type="match status" value="1"/>
</dbReference>
<dbReference type="InterPro" id="IPR016169">
    <property type="entry name" value="FAD-bd_PCMH_sub2"/>
</dbReference>
<dbReference type="SUPFAM" id="SSF56003">
    <property type="entry name" value="Molybdenum cofactor-binding domain"/>
    <property type="match status" value="1"/>
</dbReference>
<dbReference type="PIR" id="A83897">
    <property type="entry name" value="A83897"/>
</dbReference>
<dbReference type="InterPro" id="IPR016166">
    <property type="entry name" value="FAD-bd_PCMH"/>
</dbReference>
<dbReference type="Pfam" id="PF00941">
    <property type="entry name" value="FAD_binding_5"/>
    <property type="match status" value="1"/>
</dbReference>
<evidence type="ECO:0000256" key="3">
    <source>
        <dbReference type="ARBA" id="ARBA00022630"/>
    </source>
</evidence>
<dbReference type="GO" id="GO:0051537">
    <property type="term" value="F:2 iron, 2 sulfur cluster binding"/>
    <property type="evidence" value="ECO:0007669"/>
    <property type="project" value="UniProtKB-KW"/>
</dbReference>
<sequence>MSRSIGKSIYRKEAMAKVTGAAKYTADWATSEMLHIKLVTSPYAHALIKDIDLTEAYQVPGVRRIVIGQPFPLTGEELQDRPPIAYHKVRYHGEPVAAVVADDPVQAKKAAEQVKVTYEPLPVVNSVTDALHPNAVLVHDHVETYERIEHVYPEANSNIADHTKIRKGNIEEGWAQSDVTVNAHFSFSPSDHIAMETRCVTAEICPDGKVVFTSSTQSPYIIKKLMKKYFEIDEGSVIVHTPLVGGGYGGKVAVQLELIAYMATLAVGGRKVKLLNTREEDMITSPVHIGLEADIKLGASKDGFLKAAEILYKFDTGAYSDKGATISRAAAVTCTGPYHIENIWCDSLCVYTNHPYATAYRGFSHSELLFVFERAMDQLARRLEMDPLELRLKNAILPGHTTPTQMRLNQSTVGDLPQCINKLKTLMNWTEGQVIPINDRKIRVKGVSCLWKTSTIDSQASSGVVLIFNADGSINVLSGLVEIGTGTKTILAQLLAEKLSMDVDKIHVKMEVDTQSMPEHWKTVASRGTLMAGRALLHAADDLIRQLKDLASRVLICSPEDLEVGNERVYVRDEPDTFIKVSDICHGYKYTSGYAIGAPIVGRGHYTLRHITHLEHDTGVGKPGPEYAVGAQGVEVEFDLRDYTYKILKAYAVIDIGRVLNEKAAKGQVMGAMSMGLNFGSSETFVFNEDGQVLNPRLRTYTPFRYGDHPEYIVDFVETPHIDGPYGGRGIGEHGLIGMPAALANSLSLAAGVDLNQLPLTPELIWQEKKAVLLMISFEFEYYKPASIIEATTLFQSLDQAGKDPMYVSGATELITLGRVNQLKSGAIIDLKGISECFELKMDGTNIILGAAQSLTKIRDAGLFPFLNKAIVEIADHTARNKITLGGNLCANIIYRETALPLLLTNSQVVIASRTGLKTQPFIEMFQGRLTLEKGEFLVQVIVPQSELDVPFVSVKKRRQWDVGYPLLTTAAVKRNGQIHVAFSGLCAFPFRDQTMEQWLNDHQLSTEQRIEKAIEQVPAPIVNDVHGSSEYRTFVLKNTLTDVLNELEGEGHV</sequence>
<dbReference type="PROSITE" id="PS51387">
    <property type="entry name" value="FAD_PCMH"/>
    <property type="match status" value="1"/>
</dbReference>
<dbReference type="InterPro" id="IPR036683">
    <property type="entry name" value="CO_DH_flav_C_dom_sf"/>
</dbReference>
<keyword evidence="6" id="KW-0560">Oxidoreductase</keyword>
<dbReference type="GO" id="GO:0071949">
    <property type="term" value="F:FAD binding"/>
    <property type="evidence" value="ECO:0007669"/>
    <property type="project" value="InterPro"/>
</dbReference>
<dbReference type="eggNOG" id="COG1319">
    <property type="taxonomic scope" value="Bacteria"/>
</dbReference>
<keyword evidence="8" id="KW-0411">Iron-sulfur</keyword>
<dbReference type="InterPro" id="IPR046867">
    <property type="entry name" value="AldOxase/xan_DH_MoCoBD2"/>
</dbReference>
<dbReference type="SUPFAM" id="SSF54665">
    <property type="entry name" value="CO dehydrogenase molybdoprotein N-domain-like"/>
    <property type="match status" value="1"/>
</dbReference>
<evidence type="ECO:0000313" key="11">
    <source>
        <dbReference type="EMBL" id="BAB05696.1"/>
    </source>
</evidence>
<dbReference type="EMBL" id="BA000004">
    <property type="protein sequence ID" value="BAB05696.1"/>
    <property type="molecule type" value="Genomic_DNA"/>
</dbReference>
<comment type="cofactor">
    <cofactor evidence="9">
        <name>[2Fe-2S] cluster</name>
        <dbReference type="ChEBI" id="CHEBI:190135"/>
    </cofactor>
</comment>
<comment type="cofactor">
    <cofactor evidence="1">
        <name>Mo-molybdopterin</name>
        <dbReference type="ChEBI" id="CHEBI:71302"/>
    </cofactor>
</comment>
<dbReference type="InterPro" id="IPR016167">
    <property type="entry name" value="FAD-bd_PCMH_sub1"/>
</dbReference>
<dbReference type="AlphaFoldDB" id="Q9KBF1"/>
<dbReference type="HOGENOM" id="CLU_001681_2_1_9"/>
<dbReference type="SMART" id="SM01008">
    <property type="entry name" value="Ald_Xan_dh_C"/>
    <property type="match status" value="1"/>
</dbReference>
<dbReference type="KEGG" id="bha:BH1977"/>
<dbReference type="eggNOG" id="COG1529">
    <property type="taxonomic scope" value="Bacteria"/>
</dbReference>
<dbReference type="InterPro" id="IPR000674">
    <property type="entry name" value="Ald_Oxase/Xan_DH_a/b"/>
</dbReference>
<evidence type="ECO:0000313" key="12">
    <source>
        <dbReference type="Proteomes" id="UP000001258"/>
    </source>
</evidence>
<evidence type="ECO:0000256" key="7">
    <source>
        <dbReference type="ARBA" id="ARBA00023004"/>
    </source>
</evidence>
<name>Q9KBF1_HALH5</name>
<feature type="domain" description="FAD-binding PCMH-type" evidence="10">
    <location>
        <begin position="775"/>
        <end position="948"/>
    </location>
</feature>
<protein>
    <submittedName>
        <fullName evidence="11">BH1977 protein</fullName>
    </submittedName>
</protein>
<dbReference type="InterPro" id="IPR005107">
    <property type="entry name" value="CO_DH_flav_C"/>
</dbReference>
<reference evidence="11 12" key="1">
    <citation type="journal article" date="2000" name="Nucleic Acids Res.">
        <title>Complete genome sequence of the alkaliphilic bacterium Bacillus halodurans and genomic sequence comparison with Bacillus subtilis.</title>
        <authorList>
            <person name="Takami H."/>
            <person name="Nakasone K."/>
            <person name="Takaki Y."/>
            <person name="Maeno G."/>
            <person name="Sasaki R."/>
            <person name="Masui N."/>
            <person name="Fuji F."/>
            <person name="Hirama C."/>
            <person name="Nakamura Y."/>
            <person name="Ogasawara N."/>
            <person name="Kuhara S."/>
            <person name="Horikoshi K."/>
        </authorList>
    </citation>
    <scope>NUCLEOTIDE SEQUENCE [LARGE SCALE GENOMIC DNA]</scope>
    <source>
        <strain evidence="12">ATCC BAA-125 / DSM 18197 / FERM 7344 / JCM 9153 / C-125</strain>
    </source>
</reference>
<dbReference type="InterPro" id="IPR037165">
    <property type="entry name" value="AldOxase/xan_DH_Mopterin-bd_sf"/>
</dbReference>
<gene>
    <name evidence="11" type="ordered locus">BH1977</name>
</gene>
<evidence type="ECO:0000256" key="5">
    <source>
        <dbReference type="ARBA" id="ARBA00022723"/>
    </source>
</evidence>
<evidence type="ECO:0000256" key="8">
    <source>
        <dbReference type="ARBA" id="ARBA00023014"/>
    </source>
</evidence>
<dbReference type="InterPro" id="IPR036856">
    <property type="entry name" value="Ald_Oxase/Xan_DH_a/b_sf"/>
</dbReference>
<evidence type="ECO:0000256" key="2">
    <source>
        <dbReference type="ARBA" id="ARBA00022505"/>
    </source>
</evidence>
<keyword evidence="12" id="KW-1185">Reference proteome</keyword>
<dbReference type="Proteomes" id="UP000001258">
    <property type="component" value="Chromosome"/>
</dbReference>
<dbReference type="STRING" id="272558.gene:10727875"/>
<dbReference type="Gene3D" id="3.30.390.50">
    <property type="entry name" value="CO dehydrogenase flavoprotein, C-terminal domain"/>
    <property type="match status" value="1"/>
</dbReference>
<dbReference type="PANTHER" id="PTHR11908:SF132">
    <property type="entry name" value="ALDEHYDE OXIDASE 1-RELATED"/>
    <property type="match status" value="1"/>
</dbReference>
<dbReference type="InterPro" id="IPR002346">
    <property type="entry name" value="Mopterin_DH_FAD-bd"/>
</dbReference>
<dbReference type="Gene3D" id="3.30.465.10">
    <property type="match status" value="1"/>
</dbReference>
<dbReference type="SUPFAM" id="SSF56176">
    <property type="entry name" value="FAD-binding/transporter-associated domain-like"/>
    <property type="match status" value="1"/>
</dbReference>
<evidence type="ECO:0000256" key="4">
    <source>
        <dbReference type="ARBA" id="ARBA00022714"/>
    </source>
</evidence>
<keyword evidence="3" id="KW-0285">Flavoprotein</keyword>
<dbReference type="Pfam" id="PF01315">
    <property type="entry name" value="Ald_Xan_dh_C"/>
    <property type="match status" value="1"/>
</dbReference>
<evidence type="ECO:0000256" key="6">
    <source>
        <dbReference type="ARBA" id="ARBA00023002"/>
    </source>
</evidence>
<dbReference type="Pfam" id="PF02738">
    <property type="entry name" value="MoCoBD_1"/>
    <property type="match status" value="1"/>
</dbReference>
<dbReference type="PANTHER" id="PTHR11908">
    <property type="entry name" value="XANTHINE DEHYDROGENASE"/>
    <property type="match status" value="1"/>
</dbReference>
<dbReference type="Pfam" id="PF20256">
    <property type="entry name" value="MoCoBD_2"/>
    <property type="match status" value="1"/>
</dbReference>
<dbReference type="GO" id="GO:0016491">
    <property type="term" value="F:oxidoreductase activity"/>
    <property type="evidence" value="ECO:0007669"/>
    <property type="project" value="UniProtKB-KW"/>
</dbReference>
<dbReference type="InterPro" id="IPR036318">
    <property type="entry name" value="FAD-bd_PCMH-like_sf"/>
</dbReference>
<proteinExistence type="predicted"/>
<keyword evidence="4" id="KW-0001">2Fe-2S</keyword>
<keyword evidence="5" id="KW-0479">Metal-binding</keyword>
<dbReference type="SMART" id="SM01092">
    <property type="entry name" value="CO_deh_flav_C"/>
    <property type="match status" value="1"/>
</dbReference>
<dbReference type="SUPFAM" id="SSF55447">
    <property type="entry name" value="CO dehydrogenase flavoprotein C-terminal domain-like"/>
    <property type="match status" value="1"/>
</dbReference>
<evidence type="ECO:0000256" key="9">
    <source>
        <dbReference type="ARBA" id="ARBA00034078"/>
    </source>
</evidence>